<evidence type="ECO:0000256" key="3">
    <source>
        <dbReference type="ARBA" id="ARBA00022691"/>
    </source>
</evidence>
<dbReference type="InterPro" id="IPR050600">
    <property type="entry name" value="SETD3_SETD6_MTase"/>
</dbReference>
<dbReference type="GO" id="GO:0016279">
    <property type="term" value="F:protein-lysine N-methyltransferase activity"/>
    <property type="evidence" value="ECO:0007669"/>
    <property type="project" value="InterPro"/>
</dbReference>
<reference evidence="5 6" key="1">
    <citation type="submission" date="2020-10" db="EMBL/GenBank/DDBJ databases">
        <title>The Coptis chinensis genome and diversification of protoberbering-type alkaloids.</title>
        <authorList>
            <person name="Wang B."/>
            <person name="Shu S."/>
            <person name="Song C."/>
            <person name="Liu Y."/>
        </authorList>
    </citation>
    <scope>NUCLEOTIDE SEQUENCE [LARGE SCALE GENOMIC DNA]</scope>
    <source>
        <strain evidence="5">HL-2020</strain>
        <tissue evidence="5">Leaf</tissue>
    </source>
</reference>
<dbReference type="AlphaFoldDB" id="A0A835HV79"/>
<name>A0A835HV79_9MAGN</name>
<keyword evidence="1" id="KW-0489">Methyltransferase</keyword>
<dbReference type="Gene3D" id="3.90.1420.10">
    <property type="entry name" value="Rubisco LSMT, substrate-binding domain"/>
    <property type="match status" value="1"/>
</dbReference>
<keyword evidence="2" id="KW-0808">Transferase</keyword>
<comment type="caution">
    <text evidence="5">The sequence shown here is derived from an EMBL/GenBank/DDBJ whole genome shotgun (WGS) entry which is preliminary data.</text>
</comment>
<evidence type="ECO:0000313" key="6">
    <source>
        <dbReference type="Proteomes" id="UP000631114"/>
    </source>
</evidence>
<dbReference type="SUPFAM" id="SSF81822">
    <property type="entry name" value="RuBisCo LSMT C-terminal, substrate-binding domain"/>
    <property type="match status" value="1"/>
</dbReference>
<dbReference type="PROSITE" id="PS50280">
    <property type="entry name" value="SET"/>
    <property type="match status" value="1"/>
</dbReference>
<dbReference type="OrthoDB" id="341421at2759"/>
<dbReference type="InterPro" id="IPR044431">
    <property type="entry name" value="SET_RBCMT"/>
</dbReference>
<dbReference type="InterPro" id="IPR036464">
    <property type="entry name" value="Rubisco_LSMT_subst-bd_sf"/>
</dbReference>
<dbReference type="InterPro" id="IPR015353">
    <property type="entry name" value="Rubisco_LSMT_subst-bd"/>
</dbReference>
<dbReference type="Gene3D" id="3.90.1410.10">
    <property type="entry name" value="set domain protein methyltransferase, domain 1"/>
    <property type="match status" value="1"/>
</dbReference>
<dbReference type="SUPFAM" id="SSF82199">
    <property type="entry name" value="SET domain"/>
    <property type="match status" value="1"/>
</dbReference>
<evidence type="ECO:0000256" key="2">
    <source>
        <dbReference type="ARBA" id="ARBA00022679"/>
    </source>
</evidence>
<dbReference type="GO" id="GO:0032259">
    <property type="term" value="P:methylation"/>
    <property type="evidence" value="ECO:0007669"/>
    <property type="project" value="UniProtKB-KW"/>
</dbReference>
<evidence type="ECO:0000313" key="5">
    <source>
        <dbReference type="EMBL" id="KAF9607565.1"/>
    </source>
</evidence>
<proteinExistence type="predicted"/>
<dbReference type="Proteomes" id="UP000631114">
    <property type="component" value="Unassembled WGS sequence"/>
</dbReference>
<dbReference type="InterPro" id="IPR046341">
    <property type="entry name" value="SET_dom_sf"/>
</dbReference>
<evidence type="ECO:0000259" key="4">
    <source>
        <dbReference type="PROSITE" id="PS50280"/>
    </source>
</evidence>
<dbReference type="EMBL" id="JADFTS010000005">
    <property type="protein sequence ID" value="KAF9607565.1"/>
    <property type="molecule type" value="Genomic_DNA"/>
</dbReference>
<sequence>MAEAASVTTTLYYYSIFTSPPDRSRTSSSSSVSVRRRNPSSLSWVLRCSTNTSFPWGCDTDSLENASALQKWLSKSGLPPQKMGIERVQVGERGLVALKNIRKGEKLLFVPPSLVISADSEWSCTEVGKVLKRNSVPDWPLLATYLISEASLMESSRWSSYISALPRQPYSLLYWTRSELDKYLVASQIRERAIERINDVAGTYNDLRLRIFSKYPHLFPLEVRLPAMDGNVALVPWADMLNHSCEVETFLDYDKSSQGVFYTTDKPYQPGEQVFISYGKKSNGELLLSYGFVPKEGTNPSDSVELSLSLNKSDKCYFEKSEALRKHGLSVSQQFPLQITGWPMELMAYAYLAVSPPDMRRNFEEMAAAASTRTTSTKDMRYPEVEEQALQFILDSCETSISKYTKFLQGIESLDLDVTSPKQINRISFLKQLAVDLCTSERRILFRTQYGKRPGPGSGRFTDGAEILRRSLRDMRNGELRALKILNGFRKLFK</sequence>
<gene>
    <name evidence="5" type="ORF">IFM89_036927</name>
</gene>
<dbReference type="Pfam" id="PF09273">
    <property type="entry name" value="Rubis-subs-bind"/>
    <property type="match status" value="1"/>
</dbReference>
<protein>
    <recommendedName>
        <fullName evidence="4">SET domain-containing protein</fullName>
    </recommendedName>
</protein>
<dbReference type="PANTHER" id="PTHR13271">
    <property type="entry name" value="UNCHARACTERIZED PUTATIVE METHYLTRANSFERASE"/>
    <property type="match status" value="1"/>
</dbReference>
<dbReference type="Pfam" id="PF00856">
    <property type="entry name" value="SET"/>
    <property type="match status" value="1"/>
</dbReference>
<keyword evidence="6" id="KW-1185">Reference proteome</keyword>
<dbReference type="PANTHER" id="PTHR13271:SF123">
    <property type="entry name" value="RIBULOSE-1,5-BISPHOSPHATE CARBOXYLASE_OXYGENASE SMALL SUBUNIT N-METHYLTRANSFERASE I-RELATED"/>
    <property type="match status" value="1"/>
</dbReference>
<organism evidence="5 6">
    <name type="scientific">Coptis chinensis</name>
    <dbReference type="NCBI Taxonomy" id="261450"/>
    <lineage>
        <taxon>Eukaryota</taxon>
        <taxon>Viridiplantae</taxon>
        <taxon>Streptophyta</taxon>
        <taxon>Embryophyta</taxon>
        <taxon>Tracheophyta</taxon>
        <taxon>Spermatophyta</taxon>
        <taxon>Magnoliopsida</taxon>
        <taxon>Ranunculales</taxon>
        <taxon>Ranunculaceae</taxon>
        <taxon>Coptidoideae</taxon>
        <taxon>Coptis</taxon>
    </lineage>
</organism>
<evidence type="ECO:0000256" key="1">
    <source>
        <dbReference type="ARBA" id="ARBA00022603"/>
    </source>
</evidence>
<dbReference type="SMART" id="SM00317">
    <property type="entry name" value="SET"/>
    <property type="match status" value="1"/>
</dbReference>
<accession>A0A835HV79</accession>
<feature type="domain" description="SET" evidence="4">
    <location>
        <begin position="81"/>
        <end position="279"/>
    </location>
</feature>
<dbReference type="FunFam" id="3.90.1420.10:FF:000005">
    <property type="entry name" value="Rubisco methyltransferase family protein"/>
    <property type="match status" value="1"/>
</dbReference>
<dbReference type="InterPro" id="IPR001214">
    <property type="entry name" value="SET_dom"/>
</dbReference>
<keyword evidence="3" id="KW-0949">S-adenosyl-L-methionine</keyword>
<dbReference type="FunFam" id="3.90.1410.10:FF:000006">
    <property type="entry name" value="Ribulose-1,5 bisphosphate carboxylase/oxygenase large subunit N-methyltransferase, chloroplastic"/>
    <property type="match status" value="1"/>
</dbReference>
<dbReference type="CDD" id="cd19179">
    <property type="entry name" value="SET_RBCMT"/>
    <property type="match status" value="1"/>
</dbReference>